<dbReference type="InterPro" id="IPR029016">
    <property type="entry name" value="GAF-like_dom_sf"/>
</dbReference>
<dbReference type="EMBL" id="BMNA01000001">
    <property type="protein sequence ID" value="GGL85298.1"/>
    <property type="molecule type" value="Genomic_DNA"/>
</dbReference>
<reference evidence="2" key="1">
    <citation type="journal article" date="2014" name="Int. J. Syst. Evol. Microbiol.">
        <title>Complete genome sequence of Corynebacterium casei LMG S-19264T (=DSM 44701T), isolated from a smear-ripened cheese.</title>
        <authorList>
            <consortium name="US DOE Joint Genome Institute (JGI-PGF)"/>
            <person name="Walter F."/>
            <person name="Albersmeier A."/>
            <person name="Kalinowski J."/>
            <person name="Ruckert C."/>
        </authorList>
    </citation>
    <scope>NUCLEOTIDE SEQUENCE</scope>
    <source>
        <strain evidence="2">CGMCC 4.7308</strain>
    </source>
</reference>
<dbReference type="RefSeq" id="WP_188939590.1">
    <property type="nucleotide sequence ID" value="NZ_BMNA01000001.1"/>
</dbReference>
<dbReference type="SUPFAM" id="SSF55781">
    <property type="entry name" value="GAF domain-like"/>
    <property type="match status" value="1"/>
</dbReference>
<proteinExistence type="predicted"/>
<name>A0A917WAA1_9ACTN</name>
<organism evidence="2 3">
    <name type="scientific">Nakamurella endophytica</name>
    <dbReference type="NCBI Taxonomy" id="1748367"/>
    <lineage>
        <taxon>Bacteria</taxon>
        <taxon>Bacillati</taxon>
        <taxon>Actinomycetota</taxon>
        <taxon>Actinomycetes</taxon>
        <taxon>Nakamurellales</taxon>
        <taxon>Nakamurellaceae</taxon>
        <taxon>Nakamurella</taxon>
    </lineage>
</organism>
<reference evidence="2" key="2">
    <citation type="submission" date="2020-09" db="EMBL/GenBank/DDBJ databases">
        <authorList>
            <person name="Sun Q."/>
            <person name="Zhou Y."/>
        </authorList>
    </citation>
    <scope>NUCLEOTIDE SEQUENCE</scope>
    <source>
        <strain evidence="2">CGMCC 4.7308</strain>
    </source>
</reference>
<dbReference type="PANTHER" id="PTHR43102">
    <property type="entry name" value="SLR1143 PROTEIN"/>
    <property type="match status" value="1"/>
</dbReference>
<dbReference type="SMART" id="SM00065">
    <property type="entry name" value="GAF"/>
    <property type="match status" value="1"/>
</dbReference>
<sequence length="185" mass="19938">MAGRTAGGGVRRPEGDAGRAWDARRYLDGLDTAHLRPVLDLARRATGFPAAMVNVLDLDTQHTVAVIGLDRVDALPRHLSLCDTVVRTEQPLVLPDASRDSGFRDNLRVRTGMIGAYVGVPVRGREGAVVGTLCVTDARPHPVLPAQVECLQQLAEVVRAHLDLLRGLRDHLRGLDDLPAWPAAG</sequence>
<accession>A0A917WAA1</accession>
<evidence type="ECO:0000259" key="1">
    <source>
        <dbReference type="SMART" id="SM00065"/>
    </source>
</evidence>
<gene>
    <name evidence="2" type="ORF">GCM10011594_01220</name>
</gene>
<feature type="domain" description="GAF" evidence="1">
    <location>
        <begin position="29"/>
        <end position="172"/>
    </location>
</feature>
<evidence type="ECO:0000313" key="2">
    <source>
        <dbReference type="EMBL" id="GGL85298.1"/>
    </source>
</evidence>
<dbReference type="Proteomes" id="UP000655208">
    <property type="component" value="Unassembled WGS sequence"/>
</dbReference>
<evidence type="ECO:0000313" key="3">
    <source>
        <dbReference type="Proteomes" id="UP000655208"/>
    </source>
</evidence>
<protein>
    <recommendedName>
        <fullName evidence="1">GAF domain-containing protein</fullName>
    </recommendedName>
</protein>
<dbReference type="InterPro" id="IPR003018">
    <property type="entry name" value="GAF"/>
</dbReference>
<dbReference type="Pfam" id="PF01590">
    <property type="entry name" value="GAF"/>
    <property type="match status" value="1"/>
</dbReference>
<keyword evidence="3" id="KW-1185">Reference proteome</keyword>
<dbReference type="Gene3D" id="3.30.450.40">
    <property type="match status" value="1"/>
</dbReference>
<dbReference type="PANTHER" id="PTHR43102:SF2">
    <property type="entry name" value="GAF DOMAIN-CONTAINING PROTEIN"/>
    <property type="match status" value="1"/>
</dbReference>
<comment type="caution">
    <text evidence="2">The sequence shown here is derived from an EMBL/GenBank/DDBJ whole genome shotgun (WGS) entry which is preliminary data.</text>
</comment>
<dbReference type="AlphaFoldDB" id="A0A917WAA1"/>